<organism evidence="9 10">
    <name type="scientific">Dehalococcoides mccartyi</name>
    <dbReference type="NCBI Taxonomy" id="61435"/>
    <lineage>
        <taxon>Bacteria</taxon>
        <taxon>Bacillati</taxon>
        <taxon>Chloroflexota</taxon>
        <taxon>Dehalococcoidia</taxon>
        <taxon>Dehalococcoidales</taxon>
        <taxon>Dehalococcoidaceae</taxon>
        <taxon>Dehalococcoides</taxon>
    </lineage>
</organism>
<evidence type="ECO:0000256" key="3">
    <source>
        <dbReference type="ARBA" id="ARBA00022980"/>
    </source>
</evidence>
<dbReference type="GO" id="GO:0006412">
    <property type="term" value="P:translation"/>
    <property type="evidence" value="ECO:0007669"/>
    <property type="project" value="UniProtKB-UniRule"/>
</dbReference>
<dbReference type="PIRSF" id="PIRSF002191">
    <property type="entry name" value="Ribosomal_L19"/>
    <property type="match status" value="1"/>
</dbReference>
<reference evidence="9 10" key="1">
    <citation type="journal article" date="2015" name="Sci. Rep.">
        <title>A comparative genomics and reductive dehalogenase gene transcription study of two chloroethene-respiring bacteria, Dehalococcoides mccartyi strains MB and 11a.</title>
        <authorList>
            <person name="Low A."/>
            <person name="Shen Z."/>
            <person name="Cheng D."/>
            <person name="Rogers M.J."/>
            <person name="Lee P.K."/>
            <person name="He J."/>
        </authorList>
    </citation>
    <scope>NUCLEOTIDE SEQUENCE [LARGE SCALE GENOMIC DNA]</scope>
    <source>
        <strain evidence="9 10">MB</strain>
    </source>
</reference>
<dbReference type="GO" id="GO:0003735">
    <property type="term" value="F:structural constituent of ribosome"/>
    <property type="evidence" value="ECO:0007669"/>
    <property type="project" value="InterPro"/>
</dbReference>
<name>A0A0V8M526_9CHLR</name>
<evidence type="ECO:0000256" key="4">
    <source>
        <dbReference type="ARBA" id="ARBA00023274"/>
    </source>
</evidence>
<dbReference type="eggNOG" id="COG0335">
    <property type="taxonomic scope" value="Bacteria"/>
</dbReference>
<dbReference type="InterPro" id="IPR008991">
    <property type="entry name" value="Translation_prot_SH3-like_sf"/>
</dbReference>
<evidence type="ECO:0000313" key="10">
    <source>
        <dbReference type="Proteomes" id="UP000053577"/>
    </source>
</evidence>
<dbReference type="InterPro" id="IPR038657">
    <property type="entry name" value="Ribosomal_bL19_sf"/>
</dbReference>
<keyword evidence="4 6" id="KW-0687">Ribonucleoprotein</keyword>
<dbReference type="Proteomes" id="UP000053577">
    <property type="component" value="Unassembled WGS sequence"/>
</dbReference>
<evidence type="ECO:0000313" key="9">
    <source>
        <dbReference type="EMBL" id="KSV18842.1"/>
    </source>
</evidence>
<evidence type="ECO:0000256" key="7">
    <source>
        <dbReference type="RuleBase" id="RU000559"/>
    </source>
</evidence>
<dbReference type="RefSeq" id="WP_081042199.1">
    <property type="nucleotide sequence ID" value="NZ_JGYD01000010.1"/>
</dbReference>
<dbReference type="Pfam" id="PF01245">
    <property type="entry name" value="Ribosomal_L19"/>
    <property type="match status" value="1"/>
</dbReference>
<proteinExistence type="inferred from homology"/>
<dbReference type="PANTHER" id="PTHR15680">
    <property type="entry name" value="RIBOSOMAL PROTEIN L19"/>
    <property type="match status" value="1"/>
</dbReference>
<evidence type="ECO:0000256" key="6">
    <source>
        <dbReference type="HAMAP-Rule" id="MF_00402"/>
    </source>
</evidence>
<comment type="function">
    <text evidence="1 6 7">This protein is located at the 30S-50S ribosomal subunit interface and may play a role in the structure and function of the aminoacyl-tRNA binding site.</text>
</comment>
<dbReference type="NCBIfam" id="TIGR01024">
    <property type="entry name" value="rplS_bact"/>
    <property type="match status" value="1"/>
</dbReference>
<evidence type="ECO:0000256" key="5">
    <source>
        <dbReference type="ARBA" id="ARBA00035171"/>
    </source>
</evidence>
<dbReference type="PATRIC" id="fig|61435.5.peg.483"/>
<dbReference type="InterPro" id="IPR001857">
    <property type="entry name" value="Ribosomal_bL19"/>
</dbReference>
<evidence type="ECO:0000256" key="2">
    <source>
        <dbReference type="ARBA" id="ARBA00005781"/>
    </source>
</evidence>
<sequence>MEETVNNQETPETSEEETAAEETVAVENTAAGKVLPSFGPGDTIKVHARIKEGDKERIQMFQGVVLKVKQAADGGNFTVRRISYGVGVERTFPFLSPNVTKVEIIKRGRVRRARLFYLRKLSGKAARIKEVKQTPS</sequence>
<comment type="caution">
    <text evidence="9">The sequence shown here is derived from an EMBL/GenBank/DDBJ whole genome shotgun (WGS) entry which is preliminary data.</text>
</comment>
<dbReference type="PANTHER" id="PTHR15680:SF9">
    <property type="entry name" value="LARGE RIBOSOMAL SUBUNIT PROTEIN BL19M"/>
    <property type="match status" value="1"/>
</dbReference>
<dbReference type="PRINTS" id="PR00061">
    <property type="entry name" value="RIBOSOMALL19"/>
</dbReference>
<evidence type="ECO:0000256" key="1">
    <source>
        <dbReference type="ARBA" id="ARBA00002349"/>
    </source>
</evidence>
<dbReference type="PROSITE" id="PS01015">
    <property type="entry name" value="RIBOSOMAL_L19"/>
    <property type="match status" value="1"/>
</dbReference>
<dbReference type="SUPFAM" id="SSF50104">
    <property type="entry name" value="Translation proteins SH3-like domain"/>
    <property type="match status" value="1"/>
</dbReference>
<feature type="region of interest" description="Disordered" evidence="8">
    <location>
        <begin position="1"/>
        <end position="23"/>
    </location>
</feature>
<dbReference type="InterPro" id="IPR018257">
    <property type="entry name" value="Ribosomal_bL19_CS"/>
</dbReference>
<evidence type="ECO:0000256" key="8">
    <source>
        <dbReference type="SAM" id="MobiDB-lite"/>
    </source>
</evidence>
<comment type="similarity">
    <text evidence="2 6 7">Belongs to the bacterial ribosomal protein bL19 family.</text>
</comment>
<dbReference type="EMBL" id="JGYD01000010">
    <property type="protein sequence ID" value="KSV18842.1"/>
    <property type="molecule type" value="Genomic_DNA"/>
</dbReference>
<dbReference type="GO" id="GO:0022625">
    <property type="term" value="C:cytosolic large ribosomal subunit"/>
    <property type="evidence" value="ECO:0007669"/>
    <property type="project" value="TreeGrafter"/>
</dbReference>
<keyword evidence="3 6" id="KW-0689">Ribosomal protein</keyword>
<accession>A0A0V8M526</accession>
<dbReference type="OrthoDB" id="9803541at2"/>
<dbReference type="HAMAP" id="MF_00402">
    <property type="entry name" value="Ribosomal_bL19"/>
    <property type="match status" value="1"/>
</dbReference>
<protein>
    <recommendedName>
        <fullName evidence="5 6">Large ribosomal subunit protein bL19</fullName>
    </recommendedName>
</protein>
<dbReference type="AlphaFoldDB" id="A0A0V8M526"/>
<dbReference type="Gene3D" id="2.30.30.790">
    <property type="match status" value="1"/>
</dbReference>
<gene>
    <name evidence="6" type="primary">rplS</name>
    <name evidence="9" type="ORF">DA01_02385</name>
</gene>